<keyword evidence="4" id="KW-0862">Zinc</keyword>
<feature type="domain" description="DNA/RNA-binding protein Kin17 WH-like" evidence="7">
    <location>
        <begin position="54"/>
        <end position="180"/>
    </location>
</feature>
<feature type="region of interest" description="Disordered" evidence="6">
    <location>
        <begin position="279"/>
        <end position="300"/>
    </location>
</feature>
<dbReference type="Pfam" id="PF10357">
    <property type="entry name" value="WH_KIN17"/>
    <property type="match status" value="1"/>
</dbReference>
<dbReference type="SMART" id="SM01253">
    <property type="entry name" value="Kin17_mid"/>
    <property type="match status" value="1"/>
</dbReference>
<dbReference type="InterPro" id="IPR041330">
    <property type="entry name" value="KN17_SH3"/>
</dbReference>
<evidence type="ECO:0000256" key="4">
    <source>
        <dbReference type="ARBA" id="ARBA00022833"/>
    </source>
</evidence>
<dbReference type="Pfam" id="PF25092">
    <property type="entry name" value="SH3_KIN17_C"/>
    <property type="match status" value="1"/>
</dbReference>
<sequence>MGKKDSVSGSLKAIANAAKSKGLQKLRWYCQVCAKQCRDENGFKCHCTSEAHLRQMEIFGMNQGKFVAEYSREFQRDFLNLLAISHRNSRVAATVIYNEYISNKTHVHMNSTRWTSLTGFIQHLGREGICEIDETPKGWFLIYRPEDKEEKMRQAMKAKRERAEEDEEERAARLIAEQIERANRNLPDSAKVAAAATELKRGDDDAHMKLSIANKRVKTDVGALALAGAAGDANALDVFKNAQRVASDAAAGLASKRAGAKPSALQEIMRRGIAAKEAHAATPNPNPGSDAAGTSGGSAGDDAPWLKRGIVVKVLSKALKGIGLYKKKGVVLATHDGGFVGEIEAIETGDRVRVDQTELETVLPSIGGRVLVLRGGAGVVNREAKLTGIDADAYKATAEMTDGPERGKTFAFDYEDVCKLSSSGPR</sequence>
<dbReference type="EMBL" id="HBDY01000992">
    <property type="protein sequence ID" value="CAD8227509.1"/>
    <property type="molecule type" value="Transcribed_RNA"/>
</dbReference>
<organism evidence="8">
    <name type="scientific">Micromonas pusilla</name>
    <name type="common">Picoplanktonic green alga</name>
    <name type="synonym">Chromulina pusilla</name>
    <dbReference type="NCBI Taxonomy" id="38833"/>
    <lineage>
        <taxon>Eukaryota</taxon>
        <taxon>Viridiplantae</taxon>
        <taxon>Chlorophyta</taxon>
        <taxon>Mamiellophyceae</taxon>
        <taxon>Mamiellales</taxon>
        <taxon>Mamiellaceae</taxon>
        <taxon>Micromonas</taxon>
    </lineage>
</organism>
<dbReference type="PANTHER" id="PTHR12805">
    <property type="entry name" value="KIN17 KIN, ANTIGENIC DETERMINANT OF RECA PROTEIN HOMOLOG"/>
    <property type="match status" value="1"/>
</dbReference>
<dbReference type="Gene3D" id="1.10.10.2030">
    <property type="entry name" value="DNA/RNA-binding protein Kin17, conserved domain"/>
    <property type="match status" value="1"/>
</dbReference>
<reference evidence="8" key="1">
    <citation type="submission" date="2021-01" db="EMBL/GenBank/DDBJ databases">
        <authorList>
            <person name="Corre E."/>
            <person name="Pelletier E."/>
            <person name="Niang G."/>
            <person name="Scheremetjew M."/>
            <person name="Finn R."/>
            <person name="Kale V."/>
            <person name="Holt S."/>
            <person name="Cochrane G."/>
            <person name="Meng A."/>
            <person name="Brown T."/>
            <person name="Cohen L."/>
        </authorList>
    </citation>
    <scope>NUCLEOTIDE SEQUENCE</scope>
    <source>
        <strain evidence="8">RCC1614</strain>
    </source>
</reference>
<dbReference type="PANTHER" id="PTHR12805:SF0">
    <property type="entry name" value="DNA_RNA-BINDING PROTEIN KIN17"/>
    <property type="match status" value="1"/>
</dbReference>
<protein>
    <recommendedName>
        <fullName evidence="7">DNA/RNA-binding protein Kin17 WH-like domain-containing protein</fullName>
    </recommendedName>
</protein>
<dbReference type="Pfam" id="PF18131">
    <property type="entry name" value="KN17_SH3"/>
    <property type="match status" value="1"/>
</dbReference>
<gene>
    <name evidence="8" type="ORF">MPUS1402_LOCUS746</name>
</gene>
<dbReference type="InterPro" id="IPR014722">
    <property type="entry name" value="Rib_uL2_dom2"/>
</dbReference>
<dbReference type="Gene3D" id="2.30.30.30">
    <property type="match status" value="1"/>
</dbReference>
<evidence type="ECO:0000259" key="7">
    <source>
        <dbReference type="SMART" id="SM01253"/>
    </source>
</evidence>
<dbReference type="InterPro" id="IPR041995">
    <property type="entry name" value="KOW_KIN17"/>
</dbReference>
<evidence type="ECO:0000256" key="1">
    <source>
        <dbReference type="ARBA" id="ARBA00008517"/>
    </source>
</evidence>
<dbReference type="FunFam" id="1.10.10.2030:FF:000001">
    <property type="entry name" value="DNA/RNA-binding protein KIN17, putative"/>
    <property type="match status" value="1"/>
</dbReference>
<comment type="similarity">
    <text evidence="1">Belongs to the KIN17 family.</text>
</comment>
<feature type="coiled-coil region" evidence="5">
    <location>
        <begin position="146"/>
        <end position="185"/>
    </location>
</feature>
<keyword evidence="3" id="KW-0863">Zinc-finger</keyword>
<dbReference type="InterPro" id="IPR019447">
    <property type="entry name" value="DNA/RNA-bd_Kin17_WH-like_dom"/>
</dbReference>
<name>A0A7R9T7I4_MICPS</name>
<evidence type="ECO:0000313" key="8">
    <source>
        <dbReference type="EMBL" id="CAD8227509.1"/>
    </source>
</evidence>
<proteinExistence type="inferred from homology"/>
<dbReference type="GO" id="GO:0008270">
    <property type="term" value="F:zinc ion binding"/>
    <property type="evidence" value="ECO:0007669"/>
    <property type="project" value="UniProtKB-KW"/>
</dbReference>
<dbReference type="Gene3D" id="2.30.30.140">
    <property type="match status" value="1"/>
</dbReference>
<dbReference type="AlphaFoldDB" id="A0A7R9T7I4"/>
<dbReference type="InterPro" id="IPR037321">
    <property type="entry name" value="KIN17-like"/>
</dbReference>
<keyword evidence="5" id="KW-0175">Coiled coil</keyword>
<evidence type="ECO:0000256" key="5">
    <source>
        <dbReference type="SAM" id="Coils"/>
    </source>
</evidence>
<accession>A0A7R9T7I4</accession>
<dbReference type="GO" id="GO:0003690">
    <property type="term" value="F:double-stranded DNA binding"/>
    <property type="evidence" value="ECO:0007669"/>
    <property type="project" value="TreeGrafter"/>
</dbReference>
<dbReference type="GO" id="GO:0006974">
    <property type="term" value="P:DNA damage response"/>
    <property type="evidence" value="ECO:0007669"/>
    <property type="project" value="TreeGrafter"/>
</dbReference>
<evidence type="ECO:0000256" key="3">
    <source>
        <dbReference type="ARBA" id="ARBA00022771"/>
    </source>
</evidence>
<evidence type="ECO:0000256" key="2">
    <source>
        <dbReference type="ARBA" id="ARBA00022723"/>
    </source>
</evidence>
<dbReference type="InterPro" id="IPR036236">
    <property type="entry name" value="Znf_C2H2_sf"/>
</dbReference>
<keyword evidence="2" id="KW-0479">Metal-binding</keyword>
<dbReference type="SUPFAM" id="SSF57667">
    <property type="entry name" value="beta-beta-alpha zinc fingers"/>
    <property type="match status" value="1"/>
</dbReference>
<evidence type="ECO:0000256" key="6">
    <source>
        <dbReference type="SAM" id="MobiDB-lite"/>
    </source>
</evidence>
<dbReference type="Pfam" id="PF25095">
    <property type="entry name" value="C2H2-zf_KIN17"/>
    <property type="match status" value="1"/>
</dbReference>
<dbReference type="InterPro" id="IPR038254">
    <property type="entry name" value="KIN17_WH-like_sf"/>
</dbReference>
<dbReference type="GO" id="GO:0006260">
    <property type="term" value="P:DNA replication"/>
    <property type="evidence" value="ECO:0007669"/>
    <property type="project" value="TreeGrafter"/>
</dbReference>
<dbReference type="GO" id="GO:0005634">
    <property type="term" value="C:nucleus"/>
    <property type="evidence" value="ECO:0007669"/>
    <property type="project" value="TreeGrafter"/>
</dbReference>
<dbReference type="InterPro" id="IPR056767">
    <property type="entry name" value="C2H2-Znf_KIN17"/>
</dbReference>